<evidence type="ECO:0000259" key="6">
    <source>
        <dbReference type="Pfam" id="PF13193"/>
    </source>
</evidence>
<dbReference type="InterPro" id="IPR000873">
    <property type="entry name" value="AMP-dep_synth/lig_dom"/>
</dbReference>
<dbReference type="Pfam" id="PF13193">
    <property type="entry name" value="AMP-binding_C"/>
    <property type="match status" value="1"/>
</dbReference>
<dbReference type="GO" id="GO:0006633">
    <property type="term" value="P:fatty acid biosynthetic process"/>
    <property type="evidence" value="ECO:0007669"/>
    <property type="project" value="TreeGrafter"/>
</dbReference>
<evidence type="ECO:0000256" key="4">
    <source>
        <dbReference type="ARBA" id="ARBA00022840"/>
    </source>
</evidence>
<dbReference type="EMBL" id="MLJW01000003">
    <property type="protein sequence ID" value="OIR18013.1"/>
    <property type="molecule type" value="Genomic_DNA"/>
</dbReference>
<keyword evidence="2 7" id="KW-0436">Ligase</keyword>
<dbReference type="PROSITE" id="PS00455">
    <property type="entry name" value="AMP_BINDING"/>
    <property type="match status" value="1"/>
</dbReference>
<dbReference type="SUPFAM" id="SSF56801">
    <property type="entry name" value="Acetyl-CoA synthetase-like"/>
    <property type="match status" value="1"/>
</dbReference>
<dbReference type="InterPro" id="IPR020845">
    <property type="entry name" value="AMP-binding_CS"/>
</dbReference>
<proteinExistence type="inferred from homology"/>
<dbReference type="PANTHER" id="PTHR43605:SF10">
    <property type="entry name" value="ACYL-COA SYNTHETASE MEDIUM CHAIN FAMILY MEMBER 3"/>
    <property type="match status" value="1"/>
</dbReference>
<feature type="domain" description="AMP-binding enzyme C-terminal" evidence="6">
    <location>
        <begin position="450"/>
        <end position="525"/>
    </location>
</feature>
<dbReference type="GO" id="GO:0006637">
    <property type="term" value="P:acyl-CoA metabolic process"/>
    <property type="evidence" value="ECO:0007669"/>
    <property type="project" value="TreeGrafter"/>
</dbReference>
<dbReference type="InterPro" id="IPR045851">
    <property type="entry name" value="AMP-bd_C_sf"/>
</dbReference>
<dbReference type="Pfam" id="PF00501">
    <property type="entry name" value="AMP-binding"/>
    <property type="match status" value="1"/>
</dbReference>
<dbReference type="InterPro" id="IPR025110">
    <property type="entry name" value="AMP-bd_C"/>
</dbReference>
<dbReference type="GO" id="GO:0015645">
    <property type="term" value="F:fatty acid ligase activity"/>
    <property type="evidence" value="ECO:0007669"/>
    <property type="project" value="TreeGrafter"/>
</dbReference>
<dbReference type="InterPro" id="IPR042099">
    <property type="entry name" value="ANL_N_sf"/>
</dbReference>
<sequence>MTNFKPFAPWVWQIPEHFNIGVACTDAHLNTPAAENIAMIVEDDKLGTSQITFSQLAERTSRFAQILRNLGVGPGERILIRLPNSLDYPTAFLGAMKCGAISVPTSTLLTGEEVVYLAQDSGAAVLVTDKAAWATLKDQLHDAVNLRHVLLSGPGEVQKVEGLDVQDLDSALAGIQKCEPPYPTKVNDPAYLVYTSGTTGYPKGVLHAHRALIGRTPASTYWFDFAKEGDRIMHSGKFNWTYVLGSGLMDPLYLGKTVIVHEGKNDSNTWPRLIKKHSATIFVGVPTIYRQIVQKSDFTKADVPSLRHCMSAGEHLSDEVLTQWRERFGVDIYEAVGMSEFSYYLCQTKSRPIRPGSAGFPQPGHKIQLLNPDTLQPVAAGEEGMICVPDDDPGLFLNYWNLPEETTKLRHDGFFFTGDYARYDEDGYIWFLGRRDDIIKSFGYRVSPYEIERVLKSHPSVADCASVGEEIEKDKVLVVAYVIMQPDSKTTADELLAFGREHLAAYKAPKTIYLAKDFPRTKNGKILRRDVSPGIAISKSTMR</sequence>
<evidence type="ECO:0000256" key="1">
    <source>
        <dbReference type="ARBA" id="ARBA00006432"/>
    </source>
</evidence>
<feature type="domain" description="AMP-dependent synthetase/ligase" evidence="5">
    <location>
        <begin position="47"/>
        <end position="400"/>
    </location>
</feature>
<dbReference type="Gene3D" id="3.30.300.30">
    <property type="match status" value="1"/>
</dbReference>
<dbReference type="Gene3D" id="3.40.50.12780">
    <property type="entry name" value="N-terminal domain of ligase-like"/>
    <property type="match status" value="1"/>
</dbReference>
<comment type="similarity">
    <text evidence="1">Belongs to the ATP-dependent AMP-binding enzyme family.</text>
</comment>
<dbReference type="GO" id="GO:0004321">
    <property type="term" value="F:fatty-acyl-CoA synthase activity"/>
    <property type="evidence" value="ECO:0007669"/>
    <property type="project" value="TreeGrafter"/>
</dbReference>
<evidence type="ECO:0000313" key="7">
    <source>
        <dbReference type="EMBL" id="OIR18013.1"/>
    </source>
</evidence>
<evidence type="ECO:0000256" key="3">
    <source>
        <dbReference type="ARBA" id="ARBA00022741"/>
    </source>
</evidence>
<reference evidence="7" key="1">
    <citation type="submission" date="2016-10" db="EMBL/GenBank/DDBJ databases">
        <title>Sequence of Gallionella enrichment culture.</title>
        <authorList>
            <person name="Poehlein A."/>
            <person name="Muehling M."/>
            <person name="Daniel R."/>
        </authorList>
    </citation>
    <scope>NUCLEOTIDE SEQUENCE</scope>
</reference>
<gene>
    <name evidence="7" type="primary">bclA_1</name>
    <name evidence="7" type="ORF">GALL_13390</name>
</gene>
<dbReference type="AlphaFoldDB" id="A0A1J5TNY0"/>
<keyword evidence="3" id="KW-0547">Nucleotide-binding</keyword>
<protein>
    <submittedName>
        <fullName evidence="7">Benzoate--CoA ligase</fullName>
        <ecNumber evidence="7">6.2.1.25</ecNumber>
    </submittedName>
</protein>
<comment type="caution">
    <text evidence="7">The sequence shown here is derived from an EMBL/GenBank/DDBJ whole genome shotgun (WGS) entry which is preliminary data.</text>
</comment>
<dbReference type="GO" id="GO:0005524">
    <property type="term" value="F:ATP binding"/>
    <property type="evidence" value="ECO:0007669"/>
    <property type="project" value="UniProtKB-KW"/>
</dbReference>
<accession>A0A1J5TNY0</accession>
<dbReference type="EC" id="6.2.1.25" evidence="7"/>
<evidence type="ECO:0000259" key="5">
    <source>
        <dbReference type="Pfam" id="PF00501"/>
    </source>
</evidence>
<organism evidence="7">
    <name type="scientific">mine drainage metagenome</name>
    <dbReference type="NCBI Taxonomy" id="410659"/>
    <lineage>
        <taxon>unclassified sequences</taxon>
        <taxon>metagenomes</taxon>
        <taxon>ecological metagenomes</taxon>
    </lineage>
</organism>
<dbReference type="GO" id="GO:0018858">
    <property type="term" value="F:benzoate-CoA ligase activity"/>
    <property type="evidence" value="ECO:0007669"/>
    <property type="project" value="UniProtKB-EC"/>
</dbReference>
<evidence type="ECO:0000256" key="2">
    <source>
        <dbReference type="ARBA" id="ARBA00022598"/>
    </source>
</evidence>
<name>A0A1J5TNY0_9ZZZZ</name>
<keyword evidence="4" id="KW-0067">ATP-binding</keyword>
<dbReference type="InterPro" id="IPR051087">
    <property type="entry name" value="Mitochondrial_ACSM"/>
</dbReference>
<dbReference type="PANTHER" id="PTHR43605">
    <property type="entry name" value="ACYL-COENZYME A SYNTHETASE"/>
    <property type="match status" value="1"/>
</dbReference>